<evidence type="ECO:0000313" key="1">
    <source>
        <dbReference type="EMBL" id="MCY6371842.1"/>
    </source>
</evidence>
<proteinExistence type="predicted"/>
<evidence type="ECO:0000313" key="2">
    <source>
        <dbReference type="Proteomes" id="UP001079657"/>
    </source>
</evidence>
<organism evidence="1 2">
    <name type="scientific">Clostridium ganghwense</name>
    <dbReference type="NCBI Taxonomy" id="312089"/>
    <lineage>
        <taxon>Bacteria</taxon>
        <taxon>Bacillati</taxon>
        <taxon>Bacillota</taxon>
        <taxon>Clostridia</taxon>
        <taxon>Eubacteriales</taxon>
        <taxon>Clostridiaceae</taxon>
        <taxon>Clostridium</taxon>
    </lineage>
</organism>
<reference evidence="1" key="1">
    <citation type="submission" date="2022-12" db="EMBL/GenBank/DDBJ databases">
        <authorList>
            <person name="Wang J."/>
        </authorList>
    </citation>
    <scope>NUCLEOTIDE SEQUENCE</scope>
    <source>
        <strain evidence="1">HY-42-06</strain>
    </source>
</reference>
<dbReference type="EMBL" id="JAPQES010000005">
    <property type="protein sequence ID" value="MCY6371842.1"/>
    <property type="molecule type" value="Genomic_DNA"/>
</dbReference>
<keyword evidence="2" id="KW-1185">Reference proteome</keyword>
<dbReference type="Proteomes" id="UP001079657">
    <property type="component" value="Unassembled WGS sequence"/>
</dbReference>
<evidence type="ECO:0008006" key="3">
    <source>
        <dbReference type="Google" id="ProtNLM"/>
    </source>
</evidence>
<name>A0ABT4CS19_9CLOT</name>
<gene>
    <name evidence="1" type="ORF">OXH55_14445</name>
</gene>
<comment type="caution">
    <text evidence="1">The sequence shown here is derived from an EMBL/GenBank/DDBJ whole genome shotgun (WGS) entry which is preliminary data.</text>
</comment>
<dbReference type="RefSeq" id="WP_268050742.1">
    <property type="nucleotide sequence ID" value="NZ_JAPQES010000005.1"/>
</dbReference>
<protein>
    <recommendedName>
        <fullName evidence="3">DUF2382 domain-containing protein</fullName>
    </recommendedName>
</protein>
<sequence>MQEIQEMQEMEEIEELEELEGMEGMEEIQEMEEKQELIKPIKKVIFKNNTQEKLGVKVNLTKDKEYDVLSVKVPVQYDIKPSVNNSTLYLIEDDNGERKYFRSNYFRNKEL</sequence>
<accession>A0ABT4CS19</accession>